<name>A0AAX4K4C4_9TREE</name>
<dbReference type="PROSITE" id="PS50172">
    <property type="entry name" value="BRCT"/>
    <property type="match status" value="3"/>
</dbReference>
<feature type="domain" description="BRCT" evidence="2">
    <location>
        <begin position="231"/>
        <end position="327"/>
    </location>
</feature>
<feature type="compositionally biased region" description="Polar residues" evidence="1">
    <location>
        <begin position="367"/>
        <end position="393"/>
    </location>
</feature>
<evidence type="ECO:0000313" key="3">
    <source>
        <dbReference type="EMBL" id="WWC92033.1"/>
    </source>
</evidence>
<feature type="compositionally biased region" description="Basic and acidic residues" evidence="1">
    <location>
        <begin position="434"/>
        <end position="446"/>
    </location>
</feature>
<feature type="domain" description="BRCT" evidence="2">
    <location>
        <begin position="30"/>
        <end position="120"/>
    </location>
</feature>
<dbReference type="InterPro" id="IPR001357">
    <property type="entry name" value="BRCT_dom"/>
</dbReference>
<feature type="compositionally biased region" description="Basic and acidic residues" evidence="1">
    <location>
        <begin position="21"/>
        <end position="30"/>
    </location>
</feature>
<feature type="compositionally biased region" description="Polar residues" evidence="1">
    <location>
        <begin position="657"/>
        <end position="668"/>
    </location>
</feature>
<dbReference type="SUPFAM" id="SSF52113">
    <property type="entry name" value="BRCT domain"/>
    <property type="match status" value="2"/>
</dbReference>
<dbReference type="Proteomes" id="UP001355207">
    <property type="component" value="Chromosome 9"/>
</dbReference>
<feature type="region of interest" description="Disordered" evidence="1">
    <location>
        <begin position="346"/>
        <end position="393"/>
    </location>
</feature>
<evidence type="ECO:0000256" key="1">
    <source>
        <dbReference type="SAM" id="MobiDB-lite"/>
    </source>
</evidence>
<feature type="compositionally biased region" description="Pro residues" evidence="1">
    <location>
        <begin position="673"/>
        <end position="692"/>
    </location>
</feature>
<feature type="compositionally biased region" description="Low complexity" evidence="1">
    <location>
        <begin position="478"/>
        <end position="494"/>
    </location>
</feature>
<feature type="compositionally biased region" description="Acidic residues" evidence="1">
    <location>
        <begin position="825"/>
        <end position="836"/>
    </location>
</feature>
<keyword evidence="4" id="KW-1185">Reference proteome</keyword>
<accession>A0AAX4K4C4</accession>
<feature type="region of interest" description="Disordered" evidence="1">
    <location>
        <begin position="145"/>
        <end position="204"/>
    </location>
</feature>
<feature type="region of interest" description="Disordered" evidence="1">
    <location>
        <begin position="1"/>
        <end position="30"/>
    </location>
</feature>
<dbReference type="RefSeq" id="XP_066078795.1">
    <property type="nucleotide sequence ID" value="XM_066222698.1"/>
</dbReference>
<feature type="region of interest" description="Disordered" evidence="1">
    <location>
        <begin position="432"/>
        <end position="494"/>
    </location>
</feature>
<feature type="compositionally biased region" description="Basic and acidic residues" evidence="1">
    <location>
        <begin position="188"/>
        <end position="204"/>
    </location>
</feature>
<dbReference type="GeneID" id="91097656"/>
<dbReference type="AlphaFoldDB" id="A0AAX4K4C4"/>
<evidence type="ECO:0000313" key="4">
    <source>
        <dbReference type="Proteomes" id="UP001355207"/>
    </source>
</evidence>
<feature type="compositionally biased region" description="Low complexity" evidence="1">
    <location>
        <begin position="852"/>
        <end position="870"/>
    </location>
</feature>
<feature type="compositionally biased region" description="Low complexity" evidence="1">
    <location>
        <begin position="151"/>
        <end position="160"/>
    </location>
</feature>
<protein>
    <recommendedName>
        <fullName evidence="2">BRCT domain-containing protein</fullName>
    </recommendedName>
</protein>
<feature type="region of interest" description="Disordered" evidence="1">
    <location>
        <begin position="649"/>
        <end position="693"/>
    </location>
</feature>
<sequence>MSIYQQTPLPPDPRRLMTSHQPKEPEPKHDDKLLFDGEKFYVHGRLDERANMERYIIDKAGGKIVDREESTFIIVPYDPYYARSFAESLPLEQGEKMISIEWIKQSIQKGDIISRKVFWAIPREDLPKQPSTSLSSFNGSTRYNVKDVAQPSTPSSTFHHPYPPPSSSSTDPHDGKHGNIINRYQDNGPEKRKRYESEDKTHHSYSAYDRHTSLVKRIYPTTPRSDNRYRSHKGIFEDYYFWVVGNPSKRRYLEDLIMAEGGTAVRNLEQANRVIFFQPDQGFFKQAKVDYHRGKGGYGHGVLCLTYKWVINCLESNKYLDHERYVIAKSDLLEDSFWSMVERQKPEIKDSQQHGQSRGQFPPLPTPQTEISSASNSSYKVGSSQANNQDMNNSPQRAAKLLDELRSKVDVLLESARQANLLDPIINLNTTKTTRPEETSRNDISGRNRYPTPTSPPNQPNPTHRHSVGGNAHSAWQGDRGSTDSSSLSGPSDQSRFLTDFSFWVIGGREATISLESKIIAYGGRIARSMNSASRVIFTRTTKQSLVRSILEKYDDIMDDNGLGTGEKRIAIAENWIHDMNRHQRLLDHGPYLVNRDFIINLELWDKAFPFRMIYTNRTAYFNTENKLAQREKESSQSDRVVNVHVKQEEDIELKEQTSTLSPNSSINACRPPSEPPSRPATPPGPPPPEPPQDVMIKDARSCHLFNTIEYDNPQAMINAKLLLSESLSTLQTPQTTMTSTQNRIGAEEDDYADLAGVFSSDEEGIDDEDMAVNIDEDDSELSSIPEEDLIISKPNKRFNHNKDRGLIAKRPIFANRKYAEALEIGDQDDSDDDDYIPSRKKSTDKSPLAVSRLYSRSSASSSSRTNSRSPVKITSHAKIKTKIKNVKEYPDPDEEDEEEHEKDRGEKYEGDSNKDGQNKKYKYDKPLSKDQEKFNDLLEKLKTKLDSGGFPDGMKKYIKSLPKATNIYSKYLHLYRKALPNLPLGGFRKTPYSI</sequence>
<dbReference type="InterPro" id="IPR036420">
    <property type="entry name" value="BRCT_dom_sf"/>
</dbReference>
<evidence type="ECO:0000259" key="2">
    <source>
        <dbReference type="PROSITE" id="PS50172"/>
    </source>
</evidence>
<proteinExistence type="predicted"/>
<feature type="compositionally biased region" description="Acidic residues" evidence="1">
    <location>
        <begin position="892"/>
        <end position="901"/>
    </location>
</feature>
<feature type="compositionally biased region" description="Basic residues" evidence="1">
    <location>
        <begin position="876"/>
        <end position="885"/>
    </location>
</feature>
<feature type="compositionally biased region" description="Basic and acidic residues" evidence="1">
    <location>
        <begin position="902"/>
        <end position="929"/>
    </location>
</feature>
<dbReference type="Pfam" id="PF16589">
    <property type="entry name" value="BRCT_2"/>
    <property type="match status" value="1"/>
</dbReference>
<organism evidence="3 4">
    <name type="scientific">Kwoniella dendrophila CBS 6074</name>
    <dbReference type="NCBI Taxonomy" id="1295534"/>
    <lineage>
        <taxon>Eukaryota</taxon>
        <taxon>Fungi</taxon>
        <taxon>Dikarya</taxon>
        <taxon>Basidiomycota</taxon>
        <taxon>Agaricomycotina</taxon>
        <taxon>Tremellomycetes</taxon>
        <taxon>Tremellales</taxon>
        <taxon>Cryptococcaceae</taxon>
        <taxon>Kwoniella</taxon>
    </lineage>
</organism>
<feature type="region of interest" description="Disordered" evidence="1">
    <location>
        <begin position="825"/>
        <end position="929"/>
    </location>
</feature>
<reference evidence="3 4" key="1">
    <citation type="submission" date="2024-01" db="EMBL/GenBank/DDBJ databases">
        <title>Comparative genomics of Cryptococcus and Kwoniella reveals pathogenesis evolution and contrasting modes of karyotype evolution via chromosome fusion or intercentromeric recombination.</title>
        <authorList>
            <person name="Coelho M.A."/>
            <person name="David-Palma M."/>
            <person name="Shea T."/>
            <person name="Bowers K."/>
            <person name="McGinley-Smith S."/>
            <person name="Mohammad A.W."/>
            <person name="Gnirke A."/>
            <person name="Yurkov A.M."/>
            <person name="Nowrousian M."/>
            <person name="Sun S."/>
            <person name="Cuomo C.A."/>
            <person name="Heitman J."/>
        </authorList>
    </citation>
    <scope>NUCLEOTIDE SEQUENCE [LARGE SCALE GENOMIC DNA]</scope>
    <source>
        <strain evidence="3 4">CBS 6074</strain>
    </source>
</reference>
<dbReference type="EMBL" id="CP144106">
    <property type="protein sequence ID" value="WWC92033.1"/>
    <property type="molecule type" value="Genomic_DNA"/>
</dbReference>
<feature type="domain" description="BRCT" evidence="2">
    <location>
        <begin position="493"/>
        <end position="594"/>
    </location>
</feature>
<gene>
    <name evidence="3" type="ORF">L201_006987</name>
</gene>
<dbReference type="Gene3D" id="3.40.50.10190">
    <property type="entry name" value="BRCT domain"/>
    <property type="match status" value="3"/>
</dbReference>